<name>A0A0A8H8Y1_9BACT</name>
<sequence length="468" mass="54273">MNKILLLADGVFAKDFLRKIHSNKTFKESLSVVYYNDESVDLDLENEQISFYKFDPTSLVKLENLFKEDFYQAIIYMQEEVDMLACYRNLRKLQPRLNIVIMDLWNTQIDDNFCEVINVYDTLSIRLSGCLDNMPSMAQFIGLGQGEIMEVRIPAGSSFAYRHISSISQKRFKIAMVYRNNEFILAKPGIILMPNDSILIVGDPKVLQSVFTNVKTSLGRFPSPFGDNILCIIDMKKMSEFAIEKLIFASLLLHVRINSKKLYFKVINPTLTPMYYKLKALHKNSTEVIFDYESKNIKNIKPFVENTSIGLLVVEDYLFEKEKSFLFTLKIPVLKAGKGDFADLKSSVVLSSNFEDVEGIASIMLDFNKQIQLGLSLYYYALKLNKAEIFEYHQYFESLSKLHDEKLLLIEEKEHNPINKFSYKQNVLHFVPFNEKILGSNFNKILKTDLNTIYYKMSKNYQLFIPSL</sequence>
<dbReference type="HOGENOM" id="CLU_583841_0_0_7"/>
<dbReference type="Pfam" id="PF02080">
    <property type="entry name" value="TrkA_C"/>
    <property type="match status" value="1"/>
</dbReference>
<organism evidence="2 3">
    <name type="scientific">Campylobacter subantarcticus LMG 24374</name>
    <dbReference type="NCBI Taxonomy" id="1388751"/>
    <lineage>
        <taxon>Bacteria</taxon>
        <taxon>Pseudomonadati</taxon>
        <taxon>Campylobacterota</taxon>
        <taxon>Epsilonproteobacteria</taxon>
        <taxon>Campylobacterales</taxon>
        <taxon>Campylobacteraceae</taxon>
        <taxon>Campylobacter</taxon>
    </lineage>
</organism>
<dbReference type="InterPro" id="IPR036721">
    <property type="entry name" value="RCK_C_sf"/>
</dbReference>
<dbReference type="Proteomes" id="UP000031135">
    <property type="component" value="Chromosome"/>
</dbReference>
<reference evidence="2 3" key="1">
    <citation type="journal article" date="2014" name="Genome Biol. Evol.">
        <title>Comparative Genomics of the Campylobacter lari Group.</title>
        <authorList>
            <person name="Miller W.G."/>
            <person name="Yee E."/>
            <person name="Chapman M.H."/>
            <person name="Smith T.P."/>
            <person name="Bono J.L."/>
            <person name="Huynh S."/>
            <person name="Parker C.T."/>
            <person name="Vandamme P."/>
            <person name="Luong K."/>
            <person name="Korlach J."/>
        </authorList>
    </citation>
    <scope>NUCLEOTIDE SEQUENCE [LARGE SCALE GENOMIC DNA]</scope>
    <source>
        <strain evidence="2 3">LMG 24374</strain>
    </source>
</reference>
<proteinExistence type="predicted"/>
<dbReference type="EMBL" id="CP007772">
    <property type="protein sequence ID" value="AJC90593.1"/>
    <property type="molecule type" value="Genomic_DNA"/>
</dbReference>
<dbReference type="InterPro" id="IPR006037">
    <property type="entry name" value="RCK_C"/>
</dbReference>
<dbReference type="AlphaFoldDB" id="A0A0A8H8Y1"/>
<dbReference type="GO" id="GO:0008324">
    <property type="term" value="F:monoatomic cation transmembrane transporter activity"/>
    <property type="evidence" value="ECO:0007669"/>
    <property type="project" value="InterPro"/>
</dbReference>
<accession>A0A0A8H8Y1</accession>
<dbReference type="RefSeq" id="WP_039663519.1">
    <property type="nucleotide sequence ID" value="NZ_CP007772.1"/>
</dbReference>
<evidence type="ECO:0000259" key="1">
    <source>
        <dbReference type="PROSITE" id="PS51202"/>
    </source>
</evidence>
<dbReference type="SUPFAM" id="SSF116726">
    <property type="entry name" value="TrkA C-terminal domain-like"/>
    <property type="match status" value="1"/>
</dbReference>
<dbReference type="GO" id="GO:0006813">
    <property type="term" value="P:potassium ion transport"/>
    <property type="evidence" value="ECO:0007669"/>
    <property type="project" value="InterPro"/>
</dbReference>
<dbReference type="KEGG" id="csm:CSUB8521_0743"/>
<dbReference type="PROSITE" id="PS51202">
    <property type="entry name" value="RCK_C"/>
    <property type="match status" value="1"/>
</dbReference>
<dbReference type="Gene3D" id="3.30.70.1450">
    <property type="entry name" value="Regulator of K+ conductance, C-terminal domain"/>
    <property type="match status" value="1"/>
</dbReference>
<feature type="domain" description="RCK C-terminal" evidence="1">
    <location>
        <begin position="135"/>
        <end position="216"/>
    </location>
</feature>
<gene>
    <name evidence="2" type="ORF">CSUB8521_0743</name>
</gene>
<protein>
    <recommendedName>
        <fullName evidence="1">RCK C-terminal domain-containing protein</fullName>
    </recommendedName>
</protein>
<evidence type="ECO:0000313" key="3">
    <source>
        <dbReference type="Proteomes" id="UP000031135"/>
    </source>
</evidence>
<dbReference type="OrthoDB" id="5337496at2"/>
<evidence type="ECO:0000313" key="2">
    <source>
        <dbReference type="EMBL" id="AJC90593.1"/>
    </source>
</evidence>